<protein>
    <submittedName>
        <fullName evidence="2">Uncharacterized protein</fullName>
    </submittedName>
</protein>
<feature type="compositionally biased region" description="Polar residues" evidence="1">
    <location>
        <begin position="167"/>
        <end position="178"/>
    </location>
</feature>
<accession>A0ABV3AQ40</accession>
<comment type="caution">
    <text evidence="2">The sequence shown here is derived from an EMBL/GenBank/DDBJ whole genome shotgun (WGS) entry which is preliminary data.</text>
</comment>
<evidence type="ECO:0000313" key="2">
    <source>
        <dbReference type="EMBL" id="MEU5714086.1"/>
    </source>
</evidence>
<dbReference type="EMBL" id="JBFAEG010000073">
    <property type="protein sequence ID" value="MEU5714086.1"/>
    <property type="molecule type" value="Genomic_DNA"/>
</dbReference>
<name>A0ABV3AQ40_9ACTN</name>
<feature type="region of interest" description="Disordered" evidence="1">
    <location>
        <begin position="46"/>
        <end position="67"/>
    </location>
</feature>
<organism evidence="2 3">
    <name type="scientific">Streptomyces flaveolus</name>
    <dbReference type="NCBI Taxonomy" id="67297"/>
    <lineage>
        <taxon>Bacteria</taxon>
        <taxon>Bacillati</taxon>
        <taxon>Actinomycetota</taxon>
        <taxon>Actinomycetes</taxon>
        <taxon>Kitasatosporales</taxon>
        <taxon>Streptomycetaceae</taxon>
        <taxon>Streptomyces</taxon>
    </lineage>
</organism>
<dbReference type="RefSeq" id="WP_199820034.1">
    <property type="nucleotide sequence ID" value="NZ_JBFAEG010000073.1"/>
</dbReference>
<feature type="region of interest" description="Disordered" evidence="1">
    <location>
        <begin position="121"/>
        <end position="178"/>
    </location>
</feature>
<evidence type="ECO:0000256" key="1">
    <source>
        <dbReference type="SAM" id="MobiDB-lite"/>
    </source>
</evidence>
<sequence>MRIEGLAHADGLQLAQGVGDVFVVLGEELLREVDDGAGDALRRVRSGLRPGSQRGHEDPPEGLQGEGVRARLAGLRAGQRGDRYDDAFGDVDEQLGHPRCNTGELVGGVDVVGLGGPEVAEGADGLVRSHRGERRGVGHVGSSRTGRPADRGGSEPMLGSRPCGQSPAPTGENSPPSG</sequence>
<gene>
    <name evidence="2" type="ORF">AB0H04_46150</name>
</gene>
<proteinExistence type="predicted"/>
<evidence type="ECO:0000313" key="3">
    <source>
        <dbReference type="Proteomes" id="UP001551011"/>
    </source>
</evidence>
<dbReference type="Proteomes" id="UP001551011">
    <property type="component" value="Unassembled WGS sequence"/>
</dbReference>
<reference evidence="2 3" key="1">
    <citation type="submission" date="2024-06" db="EMBL/GenBank/DDBJ databases">
        <title>The Natural Products Discovery Center: Release of the First 8490 Sequenced Strains for Exploring Actinobacteria Biosynthetic Diversity.</title>
        <authorList>
            <person name="Kalkreuter E."/>
            <person name="Kautsar S.A."/>
            <person name="Yang D."/>
            <person name="Bader C.D."/>
            <person name="Teijaro C.N."/>
            <person name="Fluegel L."/>
            <person name="Davis C.M."/>
            <person name="Simpson J.R."/>
            <person name="Lauterbach L."/>
            <person name="Steele A.D."/>
            <person name="Gui C."/>
            <person name="Meng S."/>
            <person name="Li G."/>
            <person name="Viehrig K."/>
            <person name="Ye F."/>
            <person name="Su P."/>
            <person name="Kiefer A.F."/>
            <person name="Nichols A."/>
            <person name="Cepeda A.J."/>
            <person name="Yan W."/>
            <person name="Fan B."/>
            <person name="Jiang Y."/>
            <person name="Adhikari A."/>
            <person name="Zheng C.-J."/>
            <person name="Schuster L."/>
            <person name="Cowan T.M."/>
            <person name="Smanski M.J."/>
            <person name="Chevrette M.G."/>
            <person name="De Carvalho L.P.S."/>
            <person name="Shen B."/>
        </authorList>
    </citation>
    <scope>NUCLEOTIDE SEQUENCE [LARGE SCALE GENOMIC DNA]</scope>
    <source>
        <strain evidence="2 3">NPDC020594</strain>
    </source>
</reference>
<keyword evidence="3" id="KW-1185">Reference proteome</keyword>